<dbReference type="PANTHER" id="PTHR34990:SF2">
    <property type="entry name" value="BLL8164 PROTEIN"/>
    <property type="match status" value="1"/>
</dbReference>
<dbReference type="GO" id="GO:0046872">
    <property type="term" value="F:metal ion binding"/>
    <property type="evidence" value="ECO:0007669"/>
    <property type="project" value="UniProtKB-KW"/>
</dbReference>
<protein>
    <recommendedName>
        <fullName evidence="6">Calcineurin-like phosphoesterase domain-containing protein</fullName>
    </recommendedName>
</protein>
<dbReference type="PANTHER" id="PTHR34990">
    <property type="entry name" value="UDP-2,3-DIACYLGLUCOSAMINE HYDROLASE-RELATED"/>
    <property type="match status" value="1"/>
</dbReference>
<dbReference type="SUPFAM" id="SSF56300">
    <property type="entry name" value="Metallo-dependent phosphatases"/>
    <property type="match status" value="1"/>
</dbReference>
<dbReference type="GO" id="GO:0009245">
    <property type="term" value="P:lipid A biosynthetic process"/>
    <property type="evidence" value="ECO:0007669"/>
    <property type="project" value="TreeGrafter"/>
</dbReference>
<name>A0A1W1CPT9_9ZZZZ</name>
<dbReference type="EMBL" id="FPHE01000163">
    <property type="protein sequence ID" value="SFV67671.1"/>
    <property type="molecule type" value="Genomic_DNA"/>
</dbReference>
<dbReference type="GO" id="GO:0016020">
    <property type="term" value="C:membrane"/>
    <property type="evidence" value="ECO:0007669"/>
    <property type="project" value="GOC"/>
</dbReference>
<accession>A0A1W1CPT9</accession>
<keyword evidence="2" id="KW-0997">Cell inner membrane</keyword>
<evidence type="ECO:0000256" key="2">
    <source>
        <dbReference type="ARBA" id="ARBA00022519"/>
    </source>
</evidence>
<sequence>MPKEIKENALFIADAHYPNHGNEFLKILKDLENGIIETPQLFLMGDIFDLLFGYNEYIKTFSQEAIRLLQTLSKDIEIHYMEGNHDFCLKEIFPSIKVYNREEQPVQFKLNNQTVYLAHGDLHKTGFVYDLYCKILRNRTTLTLLRPWEKEIIDHRLKRLKAKNICKEFIEYQKRFDAIIKKYPKNSLIIEGHFHQGVIYKNYISLPSLACQKKIGIIFNKKLTLIPF</sequence>
<keyword evidence="5" id="KW-0464">Manganese</keyword>
<evidence type="ECO:0000256" key="1">
    <source>
        <dbReference type="ARBA" id="ARBA00022475"/>
    </source>
</evidence>
<feature type="domain" description="Calcineurin-like phosphoesterase" evidence="6">
    <location>
        <begin position="10"/>
        <end position="196"/>
    </location>
</feature>
<proteinExistence type="predicted"/>
<dbReference type="Pfam" id="PF00149">
    <property type="entry name" value="Metallophos"/>
    <property type="match status" value="1"/>
</dbReference>
<dbReference type="GO" id="GO:0008758">
    <property type="term" value="F:UDP-2,3-diacylglucosamine hydrolase activity"/>
    <property type="evidence" value="ECO:0007669"/>
    <property type="project" value="TreeGrafter"/>
</dbReference>
<evidence type="ECO:0000256" key="4">
    <source>
        <dbReference type="ARBA" id="ARBA00023136"/>
    </source>
</evidence>
<gene>
    <name evidence="7" type="ORF">MNB_SV-12-1403</name>
</gene>
<evidence type="ECO:0000259" key="6">
    <source>
        <dbReference type="Pfam" id="PF00149"/>
    </source>
</evidence>
<keyword evidence="3" id="KW-0479">Metal-binding</keyword>
<dbReference type="InterPro" id="IPR043461">
    <property type="entry name" value="LpxH-like"/>
</dbReference>
<keyword evidence="4" id="KW-0472">Membrane</keyword>
<dbReference type="Gene3D" id="3.60.21.10">
    <property type="match status" value="1"/>
</dbReference>
<dbReference type="InterPro" id="IPR029052">
    <property type="entry name" value="Metallo-depent_PP-like"/>
</dbReference>
<evidence type="ECO:0000256" key="5">
    <source>
        <dbReference type="ARBA" id="ARBA00023211"/>
    </source>
</evidence>
<dbReference type="InterPro" id="IPR004843">
    <property type="entry name" value="Calcineurin-like_PHP"/>
</dbReference>
<evidence type="ECO:0000256" key="3">
    <source>
        <dbReference type="ARBA" id="ARBA00022723"/>
    </source>
</evidence>
<evidence type="ECO:0000313" key="7">
    <source>
        <dbReference type="EMBL" id="SFV67671.1"/>
    </source>
</evidence>
<organism evidence="7">
    <name type="scientific">hydrothermal vent metagenome</name>
    <dbReference type="NCBI Taxonomy" id="652676"/>
    <lineage>
        <taxon>unclassified sequences</taxon>
        <taxon>metagenomes</taxon>
        <taxon>ecological metagenomes</taxon>
    </lineage>
</organism>
<keyword evidence="1" id="KW-1003">Cell membrane</keyword>
<dbReference type="AlphaFoldDB" id="A0A1W1CPT9"/>
<reference evidence="7" key="1">
    <citation type="submission" date="2016-10" db="EMBL/GenBank/DDBJ databases">
        <authorList>
            <person name="de Groot N.N."/>
        </authorList>
    </citation>
    <scope>NUCLEOTIDE SEQUENCE</scope>
</reference>